<feature type="transmembrane region" description="Helical" evidence="1">
    <location>
        <begin position="179"/>
        <end position="203"/>
    </location>
</feature>
<dbReference type="Proteomes" id="UP001500957">
    <property type="component" value="Unassembled WGS sequence"/>
</dbReference>
<feature type="transmembrane region" description="Helical" evidence="1">
    <location>
        <begin position="42"/>
        <end position="74"/>
    </location>
</feature>
<proteinExistence type="predicted"/>
<accession>A0ABN1GKF2</accession>
<keyword evidence="1" id="KW-1133">Transmembrane helix</keyword>
<evidence type="ECO:0000313" key="2">
    <source>
        <dbReference type="EMBL" id="GAA0613387.1"/>
    </source>
</evidence>
<sequence>MTALLLLASALALGAAAAWRLPLRFYAFEYVATSVVVGLVGWTWLAFLVALVLPIVPAIVVTTVVATAGAVALVWPRRPRAEGFARLTSRGDRLLWGAVTAVTVVGLGRLFWTHSLISESDGIYSAGSSWADYGVHAAIASNVAESDSLTMDLPIASGERLTYPFLIDLLSGLLMRSGLSLHLSFFLPGVLLALAICQLVLGFSLRLFDHLGAAVTTLVLFLCTGSALGLSEAWSDWRDSDQGLFEFLGDLPRDYTTLSDRGAEVTNLVAHALLPQRTILFGLGVALVVFRLLQASRIGGASPVSTRLLLLAGGAVGLLPMAHPHSFLVCLGVLVVLTGEAALARRGLPRPHLAALGLALVLALPQLAWQQLANDHGTGGRFHWVWVKPEGQLVGEFWWHNFGLMGLLFLVVPLVLLRRREIGLLVWCVPFLAVLVVTQVYAFQPFEYDNLKLLYYVYFMGALFAGYLAVLAYRASRWTLLAAVPLAVVIAAPGALSITYEFGLHDRFASPEDEAVAAWVREHTEPDDVFLTTDRPNNPISALGGRPIVTGYIGWLYNFSIPYEERLAAVRAALAGRVDDPLVRKFAPDYLAVQAQEGPEWTVDTDALDALADAGRVAYANAGWTIYRLP</sequence>
<reference evidence="2 3" key="1">
    <citation type="journal article" date="2019" name="Int. J. Syst. Evol. Microbiol.">
        <title>The Global Catalogue of Microorganisms (GCM) 10K type strain sequencing project: providing services to taxonomists for standard genome sequencing and annotation.</title>
        <authorList>
            <consortium name="The Broad Institute Genomics Platform"/>
            <consortium name="The Broad Institute Genome Sequencing Center for Infectious Disease"/>
            <person name="Wu L."/>
            <person name="Ma J."/>
        </authorList>
    </citation>
    <scope>NUCLEOTIDE SEQUENCE [LARGE SCALE GENOMIC DNA]</scope>
    <source>
        <strain evidence="2 3">JCM 10671</strain>
    </source>
</reference>
<feature type="transmembrane region" description="Helical" evidence="1">
    <location>
        <begin position="424"/>
        <end position="443"/>
    </location>
</feature>
<dbReference type="RefSeq" id="WP_344603058.1">
    <property type="nucleotide sequence ID" value="NZ_BAAAHE010000010.1"/>
</dbReference>
<keyword evidence="1" id="KW-0472">Membrane</keyword>
<evidence type="ECO:0000256" key="1">
    <source>
        <dbReference type="SAM" id="Phobius"/>
    </source>
</evidence>
<keyword evidence="1" id="KW-0812">Transmembrane</keyword>
<feature type="transmembrane region" description="Helical" evidence="1">
    <location>
        <begin position="351"/>
        <end position="369"/>
    </location>
</feature>
<comment type="caution">
    <text evidence="2">The sequence shown here is derived from an EMBL/GenBank/DDBJ whole genome shotgun (WGS) entry which is preliminary data.</text>
</comment>
<feature type="transmembrane region" description="Helical" evidence="1">
    <location>
        <begin position="480"/>
        <end position="500"/>
    </location>
</feature>
<feature type="transmembrane region" description="Helical" evidence="1">
    <location>
        <begin position="274"/>
        <end position="293"/>
    </location>
</feature>
<protein>
    <recommendedName>
        <fullName evidence="4">Mannosyltransferase</fullName>
    </recommendedName>
</protein>
<feature type="transmembrane region" description="Helical" evidence="1">
    <location>
        <begin position="300"/>
        <end position="319"/>
    </location>
</feature>
<gene>
    <name evidence="2" type="ORF">GCM10009547_14100</name>
</gene>
<feature type="transmembrane region" description="Helical" evidence="1">
    <location>
        <begin position="325"/>
        <end position="344"/>
    </location>
</feature>
<feature type="transmembrane region" description="Helical" evidence="1">
    <location>
        <begin position="397"/>
        <end position="417"/>
    </location>
</feature>
<feature type="transmembrane region" description="Helical" evidence="1">
    <location>
        <begin position="94"/>
        <end position="112"/>
    </location>
</feature>
<keyword evidence="3" id="KW-1185">Reference proteome</keyword>
<evidence type="ECO:0008006" key="4">
    <source>
        <dbReference type="Google" id="ProtNLM"/>
    </source>
</evidence>
<name>A0ABN1GKF2_9ACTN</name>
<organism evidence="2 3">
    <name type="scientific">Sporichthya brevicatena</name>
    <dbReference type="NCBI Taxonomy" id="171442"/>
    <lineage>
        <taxon>Bacteria</taxon>
        <taxon>Bacillati</taxon>
        <taxon>Actinomycetota</taxon>
        <taxon>Actinomycetes</taxon>
        <taxon>Sporichthyales</taxon>
        <taxon>Sporichthyaceae</taxon>
        <taxon>Sporichthya</taxon>
    </lineage>
</organism>
<feature type="transmembrane region" description="Helical" evidence="1">
    <location>
        <begin position="455"/>
        <end position="473"/>
    </location>
</feature>
<dbReference type="EMBL" id="BAAAHE010000010">
    <property type="protein sequence ID" value="GAA0613387.1"/>
    <property type="molecule type" value="Genomic_DNA"/>
</dbReference>
<feature type="transmembrane region" description="Helical" evidence="1">
    <location>
        <begin position="210"/>
        <end position="230"/>
    </location>
</feature>
<evidence type="ECO:0000313" key="3">
    <source>
        <dbReference type="Proteomes" id="UP001500957"/>
    </source>
</evidence>